<evidence type="ECO:0000259" key="3">
    <source>
        <dbReference type="Pfam" id="PF24871"/>
    </source>
</evidence>
<keyword evidence="2" id="KW-0812">Transmembrane</keyword>
<proteinExistence type="predicted"/>
<feature type="transmembrane region" description="Helical" evidence="2">
    <location>
        <begin position="31"/>
        <end position="47"/>
    </location>
</feature>
<feature type="transmembrane region" description="Helical" evidence="2">
    <location>
        <begin position="159"/>
        <end position="180"/>
    </location>
</feature>
<reference evidence="4" key="2">
    <citation type="submission" date="2022-10" db="EMBL/GenBank/DDBJ databases">
        <authorList>
            <consortium name="ENA_rothamsted_submissions"/>
            <consortium name="culmorum"/>
            <person name="King R."/>
        </authorList>
    </citation>
    <scope>NUCLEOTIDE SEQUENCE</scope>
</reference>
<keyword evidence="5" id="KW-1185">Reference proteome</keyword>
<dbReference type="OrthoDB" id="303066at2759"/>
<dbReference type="EMBL" id="OU893343">
    <property type="protein sequence ID" value="CAG9784244.1"/>
    <property type="molecule type" value="Genomic_DNA"/>
</dbReference>
<dbReference type="AlphaFoldDB" id="A0A9N9QVP8"/>
<feature type="transmembrane region" description="Helical" evidence="2">
    <location>
        <begin position="431"/>
        <end position="448"/>
    </location>
</feature>
<feature type="transmembrane region" description="Helical" evidence="2">
    <location>
        <begin position="59"/>
        <end position="85"/>
    </location>
</feature>
<feature type="region of interest" description="Disordered" evidence="1">
    <location>
        <begin position="323"/>
        <end position="352"/>
    </location>
</feature>
<feature type="domain" description="Piezo TM1-24" evidence="3">
    <location>
        <begin position="159"/>
        <end position="530"/>
    </location>
</feature>
<feature type="transmembrane region" description="Helical" evidence="2">
    <location>
        <begin position="396"/>
        <end position="419"/>
    </location>
</feature>
<feature type="transmembrane region" description="Helical" evidence="2">
    <location>
        <begin position="275"/>
        <end position="293"/>
    </location>
</feature>
<organism evidence="4 5">
    <name type="scientific">Diatraea saccharalis</name>
    <name type="common">sugarcane borer</name>
    <dbReference type="NCBI Taxonomy" id="40085"/>
    <lineage>
        <taxon>Eukaryota</taxon>
        <taxon>Metazoa</taxon>
        <taxon>Ecdysozoa</taxon>
        <taxon>Arthropoda</taxon>
        <taxon>Hexapoda</taxon>
        <taxon>Insecta</taxon>
        <taxon>Pterygota</taxon>
        <taxon>Neoptera</taxon>
        <taxon>Endopterygota</taxon>
        <taxon>Lepidoptera</taxon>
        <taxon>Glossata</taxon>
        <taxon>Ditrysia</taxon>
        <taxon>Pyraloidea</taxon>
        <taxon>Crambidae</taxon>
        <taxon>Crambinae</taxon>
        <taxon>Diatraea</taxon>
    </lineage>
</organism>
<evidence type="ECO:0000313" key="5">
    <source>
        <dbReference type="Proteomes" id="UP001153714"/>
    </source>
</evidence>
<dbReference type="PANTHER" id="PTHR47049">
    <property type="entry name" value="PIEZO-TYPE MECHANOSENSITIVE ION CHANNEL HOMOLOG"/>
    <property type="match status" value="1"/>
</dbReference>
<dbReference type="PANTHER" id="PTHR47049:SF2">
    <property type="entry name" value="PIEZO-TYPE MECHANOSENSITIVE ION CHANNEL HOMOLOG"/>
    <property type="match status" value="1"/>
</dbReference>
<feature type="transmembrane region" description="Helical" evidence="2">
    <location>
        <begin position="186"/>
        <end position="203"/>
    </location>
</feature>
<evidence type="ECO:0000313" key="4">
    <source>
        <dbReference type="EMBL" id="CAG9784244.1"/>
    </source>
</evidence>
<feature type="transmembrane region" description="Helical" evidence="2">
    <location>
        <begin position="215"/>
        <end position="237"/>
    </location>
</feature>
<name>A0A9N9QVP8_9NEOP</name>
<dbReference type="GO" id="GO:0016020">
    <property type="term" value="C:membrane"/>
    <property type="evidence" value="ECO:0007669"/>
    <property type="project" value="InterPro"/>
</dbReference>
<evidence type="ECO:0000256" key="2">
    <source>
        <dbReference type="SAM" id="Phobius"/>
    </source>
</evidence>
<feature type="transmembrane region" description="Helical" evidence="2">
    <location>
        <begin position="7"/>
        <end position="25"/>
    </location>
</feature>
<feature type="transmembrane region" description="Helical" evidence="2">
    <location>
        <begin position="117"/>
        <end position="138"/>
    </location>
</feature>
<evidence type="ECO:0000256" key="1">
    <source>
        <dbReference type="SAM" id="MobiDB-lite"/>
    </source>
</evidence>
<accession>A0A9N9QVP8</accession>
<dbReference type="GO" id="GO:0008381">
    <property type="term" value="F:mechanosensitive monoatomic ion channel activity"/>
    <property type="evidence" value="ECO:0007669"/>
    <property type="project" value="InterPro"/>
</dbReference>
<gene>
    <name evidence="4" type="ORF">DIATSA_LOCUS2350</name>
</gene>
<sequence length="550" mass="61647">MAKYYIAALLFRVVLPAGLLLSIALRPFGLSVIYLLLYLLAPLVIVPDTQTFSGGCRTYLLLTLILSFLLLLTHAAWHSVLAAFAPYGSLLKDYPIIQKIGHNLGLVSYAGIDPQMAVHYLAPELVMSGVSLLVYLLVKKLLTRNETGLHKKDSKHQRYPLLTSAGKYVCLFLIMFSGIMRPSISSGIYFLVFMGAATAWAVGRPLEKGFAVVSRCVMAIMAVHIAILVAYQCSWLIEIYPPEMDFARYFGLTKLVSINETTPTSFTYEVTRDQWATIASPLVILLTYFILAIETRELFKPKVAYTYINSKALRGNASETTPLIKSMSPSKRWSSIRSGSQSKQLHQDSTGSVVIPDEESAIEGENTLLDDIVAAIVDFFQVLVRSSYIATTITMMAWSIMFHSWLTFVFLMWANIVWLCQDQRSFMLKTSPVLVCYAMLLLLTQYIYGMNLLETELPSNITEVNLRQIGVGRSEGEPCVPLLIKSLFTCMFWVTLRQRVQEIRQRRQSAVITDMAAPLQLTVSAAASGEYDTQLGAIHKLRHTLQYFNV</sequence>
<reference evidence="4" key="1">
    <citation type="submission" date="2021-12" db="EMBL/GenBank/DDBJ databases">
        <authorList>
            <person name="King R."/>
        </authorList>
    </citation>
    <scope>NUCLEOTIDE SEQUENCE</scope>
</reference>
<dbReference type="Pfam" id="PF24871">
    <property type="entry name" value="Piezo_TM1-24"/>
    <property type="match status" value="2"/>
</dbReference>
<dbReference type="InterPro" id="IPR056769">
    <property type="entry name" value="Piezo_TM1-24"/>
</dbReference>
<keyword evidence="2" id="KW-0472">Membrane</keyword>
<keyword evidence="2" id="KW-1133">Transmembrane helix</keyword>
<protein>
    <recommendedName>
        <fullName evidence="3">Piezo TM1-24 domain-containing protein</fullName>
    </recommendedName>
</protein>
<dbReference type="InterPro" id="IPR027272">
    <property type="entry name" value="Piezo"/>
</dbReference>
<dbReference type="Proteomes" id="UP001153714">
    <property type="component" value="Chromosome 12"/>
</dbReference>
<feature type="domain" description="Piezo TM1-24" evidence="3">
    <location>
        <begin position="26"/>
        <end position="152"/>
    </location>
</feature>